<dbReference type="AlphaFoldDB" id="A0A1H5Q3V5"/>
<dbReference type="EMBL" id="FNUJ01000001">
    <property type="protein sequence ID" value="SEF19937.1"/>
    <property type="molecule type" value="Genomic_DNA"/>
</dbReference>
<name>A0A1H5Q3V5_9PSEU</name>
<organism evidence="2 3">
    <name type="scientific">Amycolatopsis pretoriensis</name>
    <dbReference type="NCBI Taxonomy" id="218821"/>
    <lineage>
        <taxon>Bacteria</taxon>
        <taxon>Bacillati</taxon>
        <taxon>Actinomycetota</taxon>
        <taxon>Actinomycetes</taxon>
        <taxon>Pseudonocardiales</taxon>
        <taxon>Pseudonocardiaceae</taxon>
        <taxon>Amycolatopsis</taxon>
    </lineage>
</organism>
<dbReference type="OrthoDB" id="5380360at2"/>
<evidence type="ECO:0000313" key="2">
    <source>
        <dbReference type="EMBL" id="SEF19937.1"/>
    </source>
</evidence>
<evidence type="ECO:0000256" key="1">
    <source>
        <dbReference type="SAM" id="SignalP"/>
    </source>
</evidence>
<reference evidence="3" key="1">
    <citation type="submission" date="2016-10" db="EMBL/GenBank/DDBJ databases">
        <authorList>
            <person name="Varghese N."/>
            <person name="Submissions S."/>
        </authorList>
    </citation>
    <scope>NUCLEOTIDE SEQUENCE [LARGE SCALE GENOMIC DNA]</scope>
    <source>
        <strain evidence="3">DSM 44654</strain>
    </source>
</reference>
<evidence type="ECO:0008006" key="4">
    <source>
        <dbReference type="Google" id="ProtNLM"/>
    </source>
</evidence>
<dbReference type="InterPro" id="IPR011041">
    <property type="entry name" value="Quinoprot_gluc/sorb_DH_b-prop"/>
</dbReference>
<proteinExistence type="predicted"/>
<dbReference type="Proteomes" id="UP000198878">
    <property type="component" value="Unassembled WGS sequence"/>
</dbReference>
<accession>A0A1H5Q3V5</accession>
<dbReference type="SUPFAM" id="SSF50952">
    <property type="entry name" value="Soluble quinoprotein glucose dehydrogenase"/>
    <property type="match status" value="1"/>
</dbReference>
<keyword evidence="1" id="KW-0732">Signal</keyword>
<dbReference type="RefSeq" id="WP_086676358.1">
    <property type="nucleotide sequence ID" value="NZ_FNUJ01000001.1"/>
</dbReference>
<gene>
    <name evidence="2" type="ORF">SAMN05421837_101162</name>
</gene>
<keyword evidence="3" id="KW-1185">Reference proteome</keyword>
<sequence length="323" mass="33593">MRIPSRLPAVLFTALLAVPTGTADAATAKWPGDPAVTVADAAGVFGENLSGLSFDGPDVLWAVKNGPGTLYRLVRDGGRWTPAAGWPAGKELHYRDGGGDPDAEGVVATPDGVFAATERDNDGDGSLLKVLRFDTASAAGSLNAVAEWDLTGDLPAVDDNGGLEGITWVPDSFLTANGFRDDHTKARYDPAAYPGHGSGLYFVGLEDEGMVYAYALTQAGGGFTRVAAFSAGFPSVMELEFEPAAGRLWSVCDDTCGGRTATLKIVNGKFAVSATYARPAKLPNYNNEGFAIAPTCAANRKAVVWADDADDGDHALRAGTLTC</sequence>
<feature type="signal peptide" evidence="1">
    <location>
        <begin position="1"/>
        <end position="25"/>
    </location>
</feature>
<dbReference type="STRING" id="218821.SAMN05421837_101162"/>
<evidence type="ECO:0000313" key="3">
    <source>
        <dbReference type="Proteomes" id="UP000198878"/>
    </source>
</evidence>
<feature type="chain" id="PRO_5011748609" description="Esterase-like activity of phytase" evidence="1">
    <location>
        <begin position="26"/>
        <end position="323"/>
    </location>
</feature>
<protein>
    <recommendedName>
        <fullName evidence="4">Esterase-like activity of phytase</fullName>
    </recommendedName>
</protein>